<evidence type="ECO:0000313" key="3">
    <source>
        <dbReference type="Proteomes" id="UP001232148"/>
    </source>
</evidence>
<dbReference type="EMBL" id="MU843160">
    <property type="protein sequence ID" value="KAK2020885.1"/>
    <property type="molecule type" value="Genomic_DNA"/>
</dbReference>
<protein>
    <submittedName>
        <fullName evidence="2">Uncharacterized protein</fullName>
    </submittedName>
</protein>
<name>A0AAD9H1W2_9PEZI</name>
<evidence type="ECO:0000256" key="1">
    <source>
        <dbReference type="SAM" id="MobiDB-lite"/>
    </source>
</evidence>
<comment type="caution">
    <text evidence="2">The sequence shown here is derived from an EMBL/GenBank/DDBJ whole genome shotgun (WGS) entry which is preliminary data.</text>
</comment>
<keyword evidence="3" id="KW-1185">Reference proteome</keyword>
<gene>
    <name evidence="2" type="ORF">LX32DRAFT_285932</name>
</gene>
<dbReference type="AlphaFoldDB" id="A0AAD9H1W2"/>
<reference evidence="2" key="1">
    <citation type="submission" date="2021-06" db="EMBL/GenBank/DDBJ databases">
        <title>Comparative genomics, transcriptomics and evolutionary studies reveal genomic signatures of adaptation to plant cell wall in hemibiotrophic fungi.</title>
        <authorList>
            <consortium name="DOE Joint Genome Institute"/>
            <person name="Baroncelli R."/>
            <person name="Diaz J.F."/>
            <person name="Benocci T."/>
            <person name="Peng M."/>
            <person name="Battaglia E."/>
            <person name="Haridas S."/>
            <person name="Andreopoulos W."/>
            <person name="Labutti K."/>
            <person name="Pangilinan J."/>
            <person name="Floch G.L."/>
            <person name="Makela M.R."/>
            <person name="Henrissat B."/>
            <person name="Grigoriev I.V."/>
            <person name="Crouch J.A."/>
            <person name="De Vries R.P."/>
            <person name="Sukno S.A."/>
            <person name="Thon M.R."/>
        </authorList>
    </citation>
    <scope>NUCLEOTIDE SEQUENCE</scope>
    <source>
        <strain evidence="2">MAFF235873</strain>
    </source>
</reference>
<feature type="compositionally biased region" description="Polar residues" evidence="1">
    <location>
        <begin position="41"/>
        <end position="52"/>
    </location>
</feature>
<feature type="region of interest" description="Disordered" evidence="1">
    <location>
        <begin position="1"/>
        <end position="68"/>
    </location>
</feature>
<dbReference type="Proteomes" id="UP001232148">
    <property type="component" value="Unassembled WGS sequence"/>
</dbReference>
<sequence length="108" mass="11870">MDGSRTTDTWRRRSQKKLKPEAKGQTGLSISMNGQKGELTQDMSETSTQETRMATVGTRSRPPPLARGPAAAALRVYSGRLDLGAPRVLRLSARRKRPIYPPPPPFPA</sequence>
<proteinExistence type="predicted"/>
<accession>A0AAD9H1W2</accession>
<organism evidence="2 3">
    <name type="scientific">Colletotrichum zoysiae</name>
    <dbReference type="NCBI Taxonomy" id="1216348"/>
    <lineage>
        <taxon>Eukaryota</taxon>
        <taxon>Fungi</taxon>
        <taxon>Dikarya</taxon>
        <taxon>Ascomycota</taxon>
        <taxon>Pezizomycotina</taxon>
        <taxon>Sordariomycetes</taxon>
        <taxon>Hypocreomycetidae</taxon>
        <taxon>Glomerellales</taxon>
        <taxon>Glomerellaceae</taxon>
        <taxon>Colletotrichum</taxon>
        <taxon>Colletotrichum graminicola species complex</taxon>
    </lineage>
</organism>
<evidence type="ECO:0000313" key="2">
    <source>
        <dbReference type="EMBL" id="KAK2020885.1"/>
    </source>
</evidence>